<feature type="compositionally biased region" description="Basic residues" evidence="1">
    <location>
        <begin position="528"/>
        <end position="537"/>
    </location>
</feature>
<feature type="region of interest" description="Disordered" evidence="1">
    <location>
        <begin position="27"/>
        <end position="62"/>
    </location>
</feature>
<feature type="compositionally biased region" description="Basic residues" evidence="1">
    <location>
        <begin position="482"/>
        <end position="519"/>
    </location>
</feature>
<dbReference type="EMBL" id="JAPWDV010000001">
    <property type="protein sequence ID" value="KAJ6223553.1"/>
    <property type="molecule type" value="Genomic_DNA"/>
</dbReference>
<feature type="region of interest" description="Disordered" evidence="1">
    <location>
        <begin position="383"/>
        <end position="548"/>
    </location>
</feature>
<name>A0A9Q0RPL2_BLOTA</name>
<keyword evidence="4" id="KW-1185">Reference proteome</keyword>
<sequence>MKVFYHFIVVILVTLSIALAQDEDNVNTNTVTDAPSTDTTENETKPKDKSDDNENNNQKPRCPGVIRIYGVHRIDPFGYGRRPMPGPRYEFDYPPYYIRRHWPSLYPGSLFIMDHKLVEDHDPSITATTSGEQNRTNQNNRISNTECDQRIVAVRRKYTELTRQFQSINQENSQVDGEPIKLTNVLRYIDNSYFYETLTQFGPNIRLSHFYNSLEIGDRFVAKVVNVFERCADVILFWSPKRDIRDLKIKAYLRLVDSKRYSNGGRNRNSNRSNNFSVRNIEVSELIYVELDYISSDRKNIEVIRCKTLSPEADQTVDDNDVDELDEDRFKSKSLERTTFHDYMMDHDNLRNPYLTKQPPFTSLLYGSQFVDCYRRKLEQRKLTKRKSNESTNVKDDELVILNDTGKSSNQKAESRNEPFSDRSRRPTFSISSERTPNLKKSSLQSSSIIRVPSTSHSSSSLSDSDSSSSSSSSSSVSDSSRRHKRKRKKSKHHHRTSKKSKKSKKKKKLKKSSMKHNRSKDDDEKRHRNSKKKKIDHKILELLKMAK</sequence>
<feature type="signal peptide" evidence="2">
    <location>
        <begin position="1"/>
        <end position="20"/>
    </location>
</feature>
<evidence type="ECO:0000313" key="4">
    <source>
        <dbReference type="Proteomes" id="UP001142055"/>
    </source>
</evidence>
<dbReference type="Proteomes" id="UP001142055">
    <property type="component" value="Chromosome 1"/>
</dbReference>
<feature type="compositionally biased region" description="Basic and acidic residues" evidence="1">
    <location>
        <begin position="413"/>
        <end position="425"/>
    </location>
</feature>
<dbReference type="OMA" id="WSPKRDI"/>
<evidence type="ECO:0000313" key="3">
    <source>
        <dbReference type="EMBL" id="KAJ6223553.1"/>
    </source>
</evidence>
<evidence type="ECO:0000256" key="1">
    <source>
        <dbReference type="SAM" id="MobiDB-lite"/>
    </source>
</evidence>
<feature type="compositionally biased region" description="Polar residues" evidence="1">
    <location>
        <begin position="27"/>
        <end position="39"/>
    </location>
</feature>
<protein>
    <submittedName>
        <fullName evidence="3">Uncharacterized protein</fullName>
    </submittedName>
</protein>
<dbReference type="AlphaFoldDB" id="A0A9Q0RPL2"/>
<feature type="chain" id="PRO_5040445283" evidence="2">
    <location>
        <begin position="21"/>
        <end position="548"/>
    </location>
</feature>
<gene>
    <name evidence="3" type="ORF">RDWZM_002098</name>
</gene>
<proteinExistence type="predicted"/>
<feature type="compositionally biased region" description="Basic and acidic residues" evidence="1">
    <location>
        <begin position="383"/>
        <end position="398"/>
    </location>
</feature>
<keyword evidence="2" id="KW-0732">Signal</keyword>
<evidence type="ECO:0000256" key="2">
    <source>
        <dbReference type="SAM" id="SignalP"/>
    </source>
</evidence>
<feature type="compositionally biased region" description="Low complexity" evidence="1">
    <location>
        <begin position="439"/>
        <end position="479"/>
    </location>
</feature>
<accession>A0A9Q0RPL2</accession>
<comment type="caution">
    <text evidence="3">The sequence shown here is derived from an EMBL/GenBank/DDBJ whole genome shotgun (WGS) entry which is preliminary data.</text>
</comment>
<organism evidence="3 4">
    <name type="scientific">Blomia tropicalis</name>
    <name type="common">Mite</name>
    <dbReference type="NCBI Taxonomy" id="40697"/>
    <lineage>
        <taxon>Eukaryota</taxon>
        <taxon>Metazoa</taxon>
        <taxon>Ecdysozoa</taxon>
        <taxon>Arthropoda</taxon>
        <taxon>Chelicerata</taxon>
        <taxon>Arachnida</taxon>
        <taxon>Acari</taxon>
        <taxon>Acariformes</taxon>
        <taxon>Sarcoptiformes</taxon>
        <taxon>Astigmata</taxon>
        <taxon>Glycyphagoidea</taxon>
        <taxon>Echimyopodidae</taxon>
        <taxon>Blomia</taxon>
    </lineage>
</organism>
<feature type="compositionally biased region" description="Polar residues" evidence="1">
    <location>
        <begin position="427"/>
        <end position="436"/>
    </location>
</feature>
<reference evidence="3" key="1">
    <citation type="submission" date="2022-12" db="EMBL/GenBank/DDBJ databases">
        <title>Genome assemblies of Blomia tropicalis.</title>
        <authorList>
            <person name="Cui Y."/>
        </authorList>
    </citation>
    <scope>NUCLEOTIDE SEQUENCE</scope>
    <source>
        <tissue evidence="3">Adult mites</tissue>
    </source>
</reference>
<feature type="compositionally biased region" description="Basic and acidic residues" evidence="1">
    <location>
        <begin position="42"/>
        <end position="52"/>
    </location>
</feature>